<dbReference type="EMBL" id="NSIT01000003">
    <property type="protein sequence ID" value="PJE80867.1"/>
    <property type="molecule type" value="Genomic_DNA"/>
</dbReference>
<comment type="caution">
    <text evidence="1">The sequence shown here is derived from an EMBL/GenBank/DDBJ whole genome shotgun (WGS) entry which is preliminary data.</text>
</comment>
<accession>A0A2H9TCE5</accession>
<gene>
    <name evidence="1" type="ORF">CI610_00115</name>
</gene>
<reference evidence="1" key="1">
    <citation type="journal article" date="2017" name="Appl. Environ. Microbiol.">
        <title>Molecular characterization of an Endozoicomonas-like organism causing infection in king scallop Pecten maximus L.</title>
        <authorList>
            <person name="Cano I."/>
            <person name="van Aerle R."/>
            <person name="Ross S."/>
            <person name="Verner-Jeffreys D.W."/>
            <person name="Paley R.K."/>
            <person name="Rimmer G."/>
            <person name="Ryder D."/>
            <person name="Hooper P."/>
            <person name="Stone D."/>
            <person name="Feist S.W."/>
        </authorList>
    </citation>
    <scope>NUCLEOTIDE SEQUENCE</scope>
</reference>
<dbReference type="AlphaFoldDB" id="A0A2H9TCE5"/>
<name>A0A2H9TCE5_9ZZZZ</name>
<organism evidence="1">
    <name type="scientific">invertebrate metagenome</name>
    <dbReference type="NCBI Taxonomy" id="1711999"/>
    <lineage>
        <taxon>unclassified sequences</taxon>
        <taxon>metagenomes</taxon>
        <taxon>organismal metagenomes</taxon>
    </lineage>
</organism>
<evidence type="ECO:0000313" key="1">
    <source>
        <dbReference type="EMBL" id="PJE80867.1"/>
    </source>
</evidence>
<proteinExistence type="predicted"/>
<sequence>MKILISSIPALSLLLFFNNTSYGHIYTFVETVWKIGKHPFDIPKKLEIKRKNNNLIVSSNSIDTFSFSRKAGTRRNIDTGTIDLSSGTRFICPKTGIKIIHLGTGTGIIGGNSKTRTVDLGIHSNHDIFRSFLFFNGSEMDISTFFCIIDYWLDNGTVCNCNHPDHCTQGVRLNTYDCTYVSHITAGYNRTPYIVSVIIINRELTLTLINDKQPYDHIKVVYQRNRSLPKSHQFIKE</sequence>
<protein>
    <submittedName>
        <fullName evidence="1">Uncharacterized protein</fullName>
    </submittedName>
</protein>